<evidence type="ECO:0000256" key="1">
    <source>
        <dbReference type="SAM" id="Phobius"/>
    </source>
</evidence>
<keyword evidence="3" id="KW-1185">Reference proteome</keyword>
<feature type="transmembrane region" description="Helical" evidence="1">
    <location>
        <begin position="49"/>
        <end position="73"/>
    </location>
</feature>
<evidence type="ECO:0000313" key="2">
    <source>
        <dbReference type="EMBL" id="SNZ19054.1"/>
    </source>
</evidence>
<dbReference type="AlphaFoldDB" id="A0A285PBF1"/>
<sequence>MSFELLVLFGIGGLMLTAILHSIGGEAYLLRPLFKKRGNRVLESALSRLVLRSAWHVTSMTWLVLAIILYAYAFKPDDLGAVILLSIGSCFAGIGLFDLIATRGRHAGWPFLLLTGLAVLSAYFYR</sequence>
<name>A0A285PBF1_9HYPH</name>
<dbReference type="Proteomes" id="UP000219439">
    <property type="component" value="Unassembled WGS sequence"/>
</dbReference>
<feature type="transmembrane region" description="Helical" evidence="1">
    <location>
        <begin position="79"/>
        <end position="100"/>
    </location>
</feature>
<protein>
    <submittedName>
        <fullName evidence="2">Uncharacterized protein</fullName>
    </submittedName>
</protein>
<feature type="transmembrane region" description="Helical" evidence="1">
    <location>
        <begin position="107"/>
        <end position="125"/>
    </location>
</feature>
<proteinExistence type="predicted"/>
<dbReference type="OrthoDB" id="5005871at2"/>
<keyword evidence="1" id="KW-1133">Transmembrane helix</keyword>
<evidence type="ECO:0000313" key="3">
    <source>
        <dbReference type="Proteomes" id="UP000219439"/>
    </source>
</evidence>
<keyword evidence="1" id="KW-0472">Membrane</keyword>
<dbReference type="RefSeq" id="WP_097153438.1">
    <property type="nucleotide sequence ID" value="NZ_OBEL01000002.1"/>
</dbReference>
<gene>
    <name evidence="2" type="ORF">SAMN06265368_2131</name>
</gene>
<accession>A0A285PBF1</accession>
<reference evidence="2 3" key="1">
    <citation type="submission" date="2017-09" db="EMBL/GenBank/DDBJ databases">
        <authorList>
            <person name="Ehlers B."/>
            <person name="Leendertz F.H."/>
        </authorList>
    </citation>
    <scope>NUCLEOTIDE SEQUENCE [LARGE SCALE GENOMIC DNA]</scope>
    <source>
        <strain evidence="2 3">DSM 18289</strain>
    </source>
</reference>
<organism evidence="2 3">
    <name type="scientific">Cohaesibacter gelatinilyticus</name>
    <dbReference type="NCBI Taxonomy" id="372072"/>
    <lineage>
        <taxon>Bacteria</taxon>
        <taxon>Pseudomonadati</taxon>
        <taxon>Pseudomonadota</taxon>
        <taxon>Alphaproteobacteria</taxon>
        <taxon>Hyphomicrobiales</taxon>
        <taxon>Cohaesibacteraceae</taxon>
    </lineage>
</organism>
<feature type="transmembrane region" description="Helical" evidence="1">
    <location>
        <begin position="6"/>
        <end position="29"/>
    </location>
</feature>
<keyword evidence="1" id="KW-0812">Transmembrane</keyword>
<dbReference type="EMBL" id="OBEL01000002">
    <property type="protein sequence ID" value="SNZ19054.1"/>
    <property type="molecule type" value="Genomic_DNA"/>
</dbReference>